<dbReference type="CDD" id="cd19120">
    <property type="entry name" value="AKR_AKR3C2-3"/>
    <property type="match status" value="1"/>
</dbReference>
<proteinExistence type="inferred from homology"/>
<dbReference type="PIRSF" id="PIRSF000097">
    <property type="entry name" value="AKR"/>
    <property type="match status" value="1"/>
</dbReference>
<name>A0A2R6NWW4_9APHY</name>
<dbReference type="STRING" id="98765.A0A2R6NWW4"/>
<evidence type="ECO:0000256" key="5">
    <source>
        <dbReference type="PIRSR" id="PIRSR000097-2"/>
    </source>
</evidence>
<dbReference type="InterPro" id="IPR023210">
    <property type="entry name" value="NADP_OxRdtase_dom"/>
</dbReference>
<dbReference type="EMBL" id="MLYV02000733">
    <property type="protein sequence ID" value="PSR78636.1"/>
    <property type="molecule type" value="Genomic_DNA"/>
</dbReference>
<feature type="site" description="Lowers pKa of active site Tyr" evidence="6">
    <location>
        <position position="76"/>
    </location>
</feature>
<dbReference type="FunFam" id="3.20.20.100:FF:000002">
    <property type="entry name" value="2,5-diketo-D-gluconic acid reductase A"/>
    <property type="match status" value="1"/>
</dbReference>
<comment type="caution">
    <text evidence="8">The sequence shown here is derived from an EMBL/GenBank/DDBJ whole genome shotgun (WGS) entry which is preliminary data.</text>
</comment>
<keyword evidence="3" id="KW-0560">Oxidoreductase</keyword>
<dbReference type="PROSITE" id="PS00062">
    <property type="entry name" value="ALDOKETO_REDUCTASE_2"/>
    <property type="match status" value="1"/>
</dbReference>
<comment type="similarity">
    <text evidence="1">Belongs to the aldo/keto reductase family.</text>
</comment>
<evidence type="ECO:0000256" key="4">
    <source>
        <dbReference type="PIRSR" id="PIRSR000097-1"/>
    </source>
</evidence>
<keyword evidence="2" id="KW-0521">NADP</keyword>
<dbReference type="InterPro" id="IPR036812">
    <property type="entry name" value="NAD(P)_OxRdtase_dom_sf"/>
</dbReference>
<sequence>MPWDTLKLSDGTEIPSIAYGTGSLGKGQGTVDKVDQAISVGFNHIDTAQSYRNEEEAGAALRESGLKREDVYITTKYSGVGGLDIATSIQNSLKNLGVKYVDLYLIHNPRIVPDIPTAWKAMEKVKADGLAKNIGVSNFTVPQLTILLASAKVKPAANQIRFHPYVLAEQTPVLEFASENGIVIEAYSPLTPLTRQPGGPVDAPVKKIADRLKAAPEQVLLAWAKAKGTVVVTTSSNKQRLESYLDAGDLELTSDDIAAIDAAGISGAKYVAIRTFIRRAATAVLIGAVSLSLSKYLGADLPSTMFPYL</sequence>
<protein>
    <recommendedName>
        <fullName evidence="7">NADP-dependent oxidoreductase domain-containing protein</fullName>
    </recommendedName>
</protein>
<feature type="domain" description="NADP-dependent oxidoreductase" evidence="7">
    <location>
        <begin position="17"/>
        <end position="263"/>
    </location>
</feature>
<accession>A0A2R6NWW4</accession>
<dbReference type="OrthoDB" id="416253at2759"/>
<feature type="binding site" evidence="5">
    <location>
        <position position="107"/>
    </location>
    <ligand>
        <name>substrate</name>
    </ligand>
</feature>
<reference evidence="8 9" key="1">
    <citation type="submission" date="2018-02" db="EMBL/GenBank/DDBJ databases">
        <title>Genome sequence of the basidiomycete white-rot fungus Phlebia centrifuga.</title>
        <authorList>
            <person name="Granchi Z."/>
            <person name="Peng M."/>
            <person name="de Vries R.P."/>
            <person name="Hilden K."/>
            <person name="Makela M.R."/>
            <person name="Grigoriev I."/>
            <person name="Riley R."/>
        </authorList>
    </citation>
    <scope>NUCLEOTIDE SEQUENCE [LARGE SCALE GENOMIC DNA]</scope>
    <source>
        <strain evidence="8 9">FBCC195</strain>
    </source>
</reference>
<dbReference type="Pfam" id="PF00248">
    <property type="entry name" value="Aldo_ket_red"/>
    <property type="match status" value="1"/>
</dbReference>
<evidence type="ECO:0000259" key="7">
    <source>
        <dbReference type="Pfam" id="PF00248"/>
    </source>
</evidence>
<feature type="active site" description="Proton donor" evidence="4">
    <location>
        <position position="51"/>
    </location>
</feature>
<evidence type="ECO:0000313" key="9">
    <source>
        <dbReference type="Proteomes" id="UP000186601"/>
    </source>
</evidence>
<dbReference type="PANTHER" id="PTHR43827:SF3">
    <property type="entry name" value="NADP-DEPENDENT OXIDOREDUCTASE DOMAIN-CONTAINING PROTEIN"/>
    <property type="match status" value="1"/>
</dbReference>
<dbReference type="Proteomes" id="UP000186601">
    <property type="component" value="Unassembled WGS sequence"/>
</dbReference>
<evidence type="ECO:0000256" key="6">
    <source>
        <dbReference type="PIRSR" id="PIRSR000097-3"/>
    </source>
</evidence>
<dbReference type="GO" id="GO:0016652">
    <property type="term" value="F:oxidoreductase activity, acting on NAD(P)H as acceptor"/>
    <property type="evidence" value="ECO:0007669"/>
    <property type="project" value="InterPro"/>
</dbReference>
<dbReference type="AlphaFoldDB" id="A0A2R6NWW4"/>
<evidence type="ECO:0000256" key="1">
    <source>
        <dbReference type="ARBA" id="ARBA00007905"/>
    </source>
</evidence>
<dbReference type="InterPro" id="IPR018170">
    <property type="entry name" value="Aldo/ket_reductase_CS"/>
</dbReference>
<gene>
    <name evidence="8" type="ORF">PHLCEN_2v7383</name>
</gene>
<evidence type="ECO:0000313" key="8">
    <source>
        <dbReference type="EMBL" id="PSR78636.1"/>
    </source>
</evidence>
<organism evidence="8 9">
    <name type="scientific">Hermanssonia centrifuga</name>
    <dbReference type="NCBI Taxonomy" id="98765"/>
    <lineage>
        <taxon>Eukaryota</taxon>
        <taxon>Fungi</taxon>
        <taxon>Dikarya</taxon>
        <taxon>Basidiomycota</taxon>
        <taxon>Agaricomycotina</taxon>
        <taxon>Agaricomycetes</taxon>
        <taxon>Polyporales</taxon>
        <taxon>Meruliaceae</taxon>
        <taxon>Hermanssonia</taxon>
    </lineage>
</organism>
<dbReference type="SUPFAM" id="SSF51430">
    <property type="entry name" value="NAD(P)-linked oxidoreductase"/>
    <property type="match status" value="1"/>
</dbReference>
<dbReference type="InterPro" id="IPR044494">
    <property type="entry name" value="AKR3C2/3"/>
</dbReference>
<dbReference type="Gene3D" id="3.20.20.100">
    <property type="entry name" value="NADP-dependent oxidoreductase domain"/>
    <property type="match status" value="1"/>
</dbReference>
<dbReference type="GO" id="GO:0016616">
    <property type="term" value="F:oxidoreductase activity, acting on the CH-OH group of donors, NAD or NADP as acceptor"/>
    <property type="evidence" value="ECO:0007669"/>
    <property type="project" value="UniProtKB-ARBA"/>
</dbReference>
<keyword evidence="9" id="KW-1185">Reference proteome</keyword>
<evidence type="ECO:0000256" key="2">
    <source>
        <dbReference type="ARBA" id="ARBA00022857"/>
    </source>
</evidence>
<dbReference type="PRINTS" id="PR00069">
    <property type="entry name" value="ALDKETRDTASE"/>
</dbReference>
<dbReference type="InterPro" id="IPR020471">
    <property type="entry name" value="AKR"/>
</dbReference>
<dbReference type="PANTHER" id="PTHR43827">
    <property type="entry name" value="2,5-DIKETO-D-GLUCONIC ACID REDUCTASE"/>
    <property type="match status" value="1"/>
</dbReference>
<evidence type="ECO:0000256" key="3">
    <source>
        <dbReference type="ARBA" id="ARBA00023002"/>
    </source>
</evidence>